<sequence length="119" mass="13621">MVSQFLLALAAITTTTFAAPSQQQSSTVPNVFWTIINLARGALPFHSAFPFPSINKCLRLHPINPPLSILLLRIRHLGHQRPARLHLPPQRLRKSHFITEHHSQRPTLEQLRCLSLQWQ</sequence>
<feature type="chain" id="PRO_5014453549" evidence="1">
    <location>
        <begin position="19"/>
        <end position="119"/>
    </location>
</feature>
<organism evidence="2 3">
    <name type="scientific">Hyaloscypha bicolor E</name>
    <dbReference type="NCBI Taxonomy" id="1095630"/>
    <lineage>
        <taxon>Eukaryota</taxon>
        <taxon>Fungi</taxon>
        <taxon>Dikarya</taxon>
        <taxon>Ascomycota</taxon>
        <taxon>Pezizomycotina</taxon>
        <taxon>Leotiomycetes</taxon>
        <taxon>Helotiales</taxon>
        <taxon>Hyaloscyphaceae</taxon>
        <taxon>Hyaloscypha</taxon>
        <taxon>Hyaloscypha bicolor</taxon>
    </lineage>
</organism>
<evidence type="ECO:0000313" key="2">
    <source>
        <dbReference type="EMBL" id="PMD49185.1"/>
    </source>
</evidence>
<proteinExistence type="predicted"/>
<name>A0A2J6SEI6_9HELO</name>
<dbReference type="OrthoDB" id="3506359at2759"/>
<accession>A0A2J6SEI6</accession>
<keyword evidence="1" id="KW-0732">Signal</keyword>
<dbReference type="Proteomes" id="UP000235371">
    <property type="component" value="Unassembled WGS sequence"/>
</dbReference>
<dbReference type="EMBL" id="KZ613921">
    <property type="protein sequence ID" value="PMD49185.1"/>
    <property type="molecule type" value="Genomic_DNA"/>
</dbReference>
<dbReference type="GeneID" id="36590232"/>
<dbReference type="InParanoid" id="A0A2J6SEI6"/>
<dbReference type="AlphaFoldDB" id="A0A2J6SEI6"/>
<keyword evidence="3" id="KW-1185">Reference proteome</keyword>
<gene>
    <name evidence="2" type="ORF">K444DRAFT_622744</name>
</gene>
<protein>
    <submittedName>
        <fullName evidence="2">Uncharacterized protein</fullName>
    </submittedName>
</protein>
<evidence type="ECO:0000313" key="3">
    <source>
        <dbReference type="Proteomes" id="UP000235371"/>
    </source>
</evidence>
<evidence type="ECO:0000256" key="1">
    <source>
        <dbReference type="SAM" id="SignalP"/>
    </source>
</evidence>
<feature type="signal peptide" evidence="1">
    <location>
        <begin position="1"/>
        <end position="18"/>
    </location>
</feature>
<dbReference type="RefSeq" id="XP_024726089.1">
    <property type="nucleotide sequence ID" value="XM_024882155.1"/>
</dbReference>
<reference evidence="2 3" key="1">
    <citation type="submission" date="2016-04" db="EMBL/GenBank/DDBJ databases">
        <title>A degradative enzymes factory behind the ericoid mycorrhizal symbiosis.</title>
        <authorList>
            <consortium name="DOE Joint Genome Institute"/>
            <person name="Martino E."/>
            <person name="Morin E."/>
            <person name="Grelet G."/>
            <person name="Kuo A."/>
            <person name="Kohler A."/>
            <person name="Daghino S."/>
            <person name="Barry K."/>
            <person name="Choi C."/>
            <person name="Cichocki N."/>
            <person name="Clum A."/>
            <person name="Copeland A."/>
            <person name="Hainaut M."/>
            <person name="Haridas S."/>
            <person name="Labutti K."/>
            <person name="Lindquist E."/>
            <person name="Lipzen A."/>
            <person name="Khouja H.-R."/>
            <person name="Murat C."/>
            <person name="Ohm R."/>
            <person name="Olson A."/>
            <person name="Spatafora J."/>
            <person name="Veneault-Fourrey C."/>
            <person name="Henrissat B."/>
            <person name="Grigoriev I."/>
            <person name="Martin F."/>
            <person name="Perotto S."/>
        </authorList>
    </citation>
    <scope>NUCLEOTIDE SEQUENCE [LARGE SCALE GENOMIC DNA]</scope>
    <source>
        <strain evidence="2 3">E</strain>
    </source>
</reference>